<feature type="region of interest" description="Disordered" evidence="3">
    <location>
        <begin position="26"/>
        <end position="46"/>
    </location>
</feature>
<evidence type="ECO:0000259" key="4">
    <source>
        <dbReference type="PROSITE" id="PS50004"/>
    </source>
</evidence>
<feature type="compositionally biased region" description="Basic and acidic residues" evidence="3">
    <location>
        <begin position="372"/>
        <end position="382"/>
    </location>
</feature>
<dbReference type="PRINTS" id="PR00007">
    <property type="entry name" value="COMPLEMNTC1Q"/>
</dbReference>
<feature type="compositionally biased region" description="Low complexity" evidence="3">
    <location>
        <begin position="201"/>
        <end position="231"/>
    </location>
</feature>
<evidence type="ECO:0000256" key="3">
    <source>
        <dbReference type="SAM" id="MobiDB-lite"/>
    </source>
</evidence>
<feature type="region of interest" description="Disordered" evidence="3">
    <location>
        <begin position="63"/>
        <end position="109"/>
    </location>
</feature>
<feature type="coiled-coil region" evidence="2">
    <location>
        <begin position="936"/>
        <end position="984"/>
    </location>
</feature>
<evidence type="ECO:0000259" key="5">
    <source>
        <dbReference type="PROSITE" id="PS50871"/>
    </source>
</evidence>
<feature type="region of interest" description="Disordered" evidence="3">
    <location>
        <begin position="130"/>
        <end position="260"/>
    </location>
</feature>
<name>A0AA88XTE3_PINIB</name>
<dbReference type="Proteomes" id="UP001186944">
    <property type="component" value="Unassembled WGS sequence"/>
</dbReference>
<evidence type="ECO:0008006" key="8">
    <source>
        <dbReference type="Google" id="ProtNLM"/>
    </source>
</evidence>
<evidence type="ECO:0000256" key="2">
    <source>
        <dbReference type="SAM" id="Coils"/>
    </source>
</evidence>
<proteinExistence type="inferred from homology"/>
<dbReference type="Pfam" id="PF00168">
    <property type="entry name" value="C2"/>
    <property type="match status" value="1"/>
</dbReference>
<comment type="similarity">
    <text evidence="1">Belongs to the CC2D1 family.</text>
</comment>
<reference evidence="6" key="1">
    <citation type="submission" date="2019-08" db="EMBL/GenBank/DDBJ databases">
        <title>The improved chromosome-level genome for the pearl oyster Pinctada fucata martensii using PacBio sequencing and Hi-C.</title>
        <authorList>
            <person name="Zheng Z."/>
        </authorList>
    </citation>
    <scope>NUCLEOTIDE SEQUENCE</scope>
    <source>
        <strain evidence="6">ZZ-2019</strain>
        <tissue evidence="6">Adductor muscle</tissue>
    </source>
</reference>
<sequence length="1163" mass="128714">MNMGQIENELYGDLENDEDLEAELLALQGEDNPVPKKSPQRGPNRAAALSDIDRMAAECMRDIGSDEEVSDTDDPDLLAELQDLEEDDTPAPAPSPSHTNNSAQTPVIKKPEVNIVSVLDDRLSMYKTAMENAKSAGDGSKQRRLDRGIKSIQDLMKKAKANKPISEDDIPPPVALGAPSRGSSPANTPASTKPPPSHGLSPNQPASLPQQPSQPAQQPSQPAQQPQSSTSQKDDDTKKLLHTRRDQYKKAALDAKHAGDMANAKKYAGVAKQFDNVISALEEGKEIDLSKMPPPPPSSSGSNTNVAVRTAPTQPKVQRSSMQAAGETTPDVVVPPPPSAEEEKKIFGAPEAPRNAMEALQQRLQKYQQTEAEAKEKGEGSKARRYSRIVKQYQDAIKAVKAGRAFDFDELPTPPGFAPIPTGGSPAKSPSSSQTTQNAAAGAPVANQRLQPPGSSPQKQRTPSPSRKAEPAQPPQQPQQQAQKTPQRQTSRNSLKKSPTSRAEQQAYFLTDRMNEYKQAALKAKRSNNIELAKKYIRIAKGFEPMIEAAESGLPVDMSKIPPSLEEEAEPSTVLVDKAEVELSGDRTEVFKKLEQDLIKQIRTCATNQQHFTKLGDVMSAAKFEKMEQGCRKELDALKNAFKHNDPVPKFHYENRTFSMVQCNTDLGENDLEITVVRGIQFSLPDKYSEKDFDTFVKLEFPFPTDDPQTGQTDTSKGSCNPEYNTPIKVEISRKSRAFARVVERKSCKFEIYHKRGFLKSDKLIGTANVKLQPLDNLCTVHDSYDLTDGRRAVGGKLEVKIRIRDPFKSKQVEEVKEKWLVIDQFIKTIDKAPQPPRQAVSKSHGTTCIEVLKYEKQQLDLQISSLKGQLSADQTKALVSKSHLIQQKMEQQQEELKRGGLPALKSYARQVIEDLPSYEEEARHLAKLGDMHKAQVMLTKKKHAEKEKIQELEQNQITMMEAQHEYKREISGLRHELEQMKTSVVSEKPAHSLCDYSCKMDMAEIKGRLDGIESRYSNKSKRLLSDDVVGQSSVAFYAHLSASHPHTGFRQPIVFETDVTNVGNAYEPKNGIFIAPVAGVYAFFWNVLNDHLADIHTSLASSQGSLGNTYTSRSTGATSEGSGFAIVHLNQGTHVWVEKEEGFGDFLQVFSSFSGFLLYKDM</sequence>
<feature type="compositionally biased region" description="Polar residues" evidence="3">
    <location>
        <begin position="181"/>
        <end position="191"/>
    </location>
</feature>
<accession>A0AA88XTE3</accession>
<dbReference type="InterPro" id="IPR037772">
    <property type="entry name" value="C2_Freud"/>
</dbReference>
<dbReference type="SMART" id="SM00685">
    <property type="entry name" value="DM14"/>
    <property type="match status" value="4"/>
</dbReference>
<feature type="compositionally biased region" description="Basic and acidic residues" evidence="3">
    <location>
        <begin position="140"/>
        <end position="149"/>
    </location>
</feature>
<dbReference type="Pfam" id="PF00386">
    <property type="entry name" value="C1q"/>
    <property type="match status" value="1"/>
</dbReference>
<dbReference type="Pfam" id="PF21528">
    <property type="entry name" value="CC2D1A-B_DM14"/>
    <property type="match status" value="4"/>
</dbReference>
<dbReference type="Gene3D" id="2.60.120.40">
    <property type="match status" value="1"/>
</dbReference>
<feature type="compositionally biased region" description="Polar residues" evidence="3">
    <location>
        <begin position="303"/>
        <end position="323"/>
    </location>
</feature>
<feature type="compositionally biased region" description="Basic and acidic residues" evidence="3">
    <location>
        <begin position="232"/>
        <end position="259"/>
    </location>
</feature>
<dbReference type="InterPro" id="IPR000008">
    <property type="entry name" value="C2_dom"/>
</dbReference>
<dbReference type="AlphaFoldDB" id="A0AA88XTE3"/>
<dbReference type="InterPro" id="IPR008983">
    <property type="entry name" value="Tumour_necrosis_fac-like_dom"/>
</dbReference>
<dbReference type="PROSITE" id="PS50004">
    <property type="entry name" value="C2"/>
    <property type="match status" value="1"/>
</dbReference>
<comment type="caution">
    <text evidence="6">The sequence shown here is derived from an EMBL/GenBank/DDBJ whole genome shotgun (WGS) entry which is preliminary data.</text>
</comment>
<feature type="compositionally biased region" description="Polar residues" evidence="3">
    <location>
        <begin position="96"/>
        <end position="105"/>
    </location>
</feature>
<dbReference type="SUPFAM" id="SSF49562">
    <property type="entry name" value="C2 domain (Calcium/lipid-binding domain, CaLB)"/>
    <property type="match status" value="1"/>
</dbReference>
<dbReference type="PROSITE" id="PS50871">
    <property type="entry name" value="C1Q"/>
    <property type="match status" value="1"/>
</dbReference>
<dbReference type="InterPro" id="IPR001073">
    <property type="entry name" value="C1q_dom"/>
</dbReference>
<dbReference type="InterPro" id="IPR035892">
    <property type="entry name" value="C2_domain_sf"/>
</dbReference>
<dbReference type="SMART" id="SM00110">
    <property type="entry name" value="C1Q"/>
    <property type="match status" value="1"/>
</dbReference>
<feature type="region of interest" description="Disordered" evidence="3">
    <location>
        <begin position="407"/>
        <end position="504"/>
    </location>
</feature>
<feature type="region of interest" description="Disordered" evidence="3">
    <location>
        <begin position="285"/>
        <end position="387"/>
    </location>
</feature>
<feature type="compositionally biased region" description="Low complexity" evidence="3">
    <location>
        <begin position="478"/>
        <end position="490"/>
    </location>
</feature>
<protein>
    <recommendedName>
        <fullName evidence="8">C2 domain-containing protein</fullName>
    </recommendedName>
</protein>
<dbReference type="PANTHER" id="PTHR13076:SF9">
    <property type="entry name" value="COILED-COIL AND C2 DOMAIN-CONTAINING PROTEIN 1-LIKE"/>
    <property type="match status" value="1"/>
</dbReference>
<dbReference type="SMART" id="SM00239">
    <property type="entry name" value="C2"/>
    <property type="match status" value="1"/>
</dbReference>
<evidence type="ECO:0000313" key="7">
    <source>
        <dbReference type="Proteomes" id="UP001186944"/>
    </source>
</evidence>
<dbReference type="Gene3D" id="2.60.40.150">
    <property type="entry name" value="C2 domain"/>
    <property type="match status" value="1"/>
</dbReference>
<dbReference type="EMBL" id="VSWD01000010">
    <property type="protein sequence ID" value="KAK3090097.1"/>
    <property type="molecule type" value="Genomic_DNA"/>
</dbReference>
<evidence type="ECO:0000256" key="1">
    <source>
        <dbReference type="ARBA" id="ARBA00010672"/>
    </source>
</evidence>
<dbReference type="InterPro" id="IPR039725">
    <property type="entry name" value="CC2D1A/B"/>
</dbReference>
<evidence type="ECO:0000313" key="6">
    <source>
        <dbReference type="EMBL" id="KAK3090097.1"/>
    </source>
</evidence>
<gene>
    <name evidence="6" type="ORF">FSP39_009170</name>
</gene>
<feature type="domain" description="C2" evidence="4">
    <location>
        <begin position="652"/>
        <end position="789"/>
    </location>
</feature>
<keyword evidence="2" id="KW-0175">Coiled coil</keyword>
<feature type="compositionally biased region" description="Polar residues" evidence="3">
    <location>
        <begin position="491"/>
        <end position="504"/>
    </location>
</feature>
<dbReference type="SUPFAM" id="SSF49842">
    <property type="entry name" value="TNF-like"/>
    <property type="match status" value="1"/>
</dbReference>
<feature type="compositionally biased region" description="Polar residues" evidence="3">
    <location>
        <begin position="428"/>
        <end position="439"/>
    </location>
</feature>
<keyword evidence="7" id="KW-1185">Reference proteome</keyword>
<dbReference type="InterPro" id="IPR006608">
    <property type="entry name" value="CC2D1A/B_DM14"/>
</dbReference>
<organism evidence="6 7">
    <name type="scientific">Pinctada imbricata</name>
    <name type="common">Atlantic pearl-oyster</name>
    <name type="synonym">Pinctada martensii</name>
    <dbReference type="NCBI Taxonomy" id="66713"/>
    <lineage>
        <taxon>Eukaryota</taxon>
        <taxon>Metazoa</taxon>
        <taxon>Spiralia</taxon>
        <taxon>Lophotrochozoa</taxon>
        <taxon>Mollusca</taxon>
        <taxon>Bivalvia</taxon>
        <taxon>Autobranchia</taxon>
        <taxon>Pteriomorphia</taxon>
        <taxon>Pterioida</taxon>
        <taxon>Pterioidea</taxon>
        <taxon>Pteriidae</taxon>
        <taxon>Pinctada</taxon>
    </lineage>
</organism>
<feature type="compositionally biased region" description="Polar residues" evidence="3">
    <location>
        <begin position="456"/>
        <end position="465"/>
    </location>
</feature>
<feature type="domain" description="C1q" evidence="5">
    <location>
        <begin position="1030"/>
        <end position="1163"/>
    </location>
</feature>
<dbReference type="PANTHER" id="PTHR13076">
    <property type="entry name" value="COILED-COIL AND C2 DOMAIN-CONTAINING PROTEIN 1-LIKE"/>
    <property type="match status" value="1"/>
</dbReference>
<dbReference type="GO" id="GO:0001227">
    <property type="term" value="F:DNA-binding transcription repressor activity, RNA polymerase II-specific"/>
    <property type="evidence" value="ECO:0007669"/>
    <property type="project" value="InterPro"/>
</dbReference>
<feature type="compositionally biased region" description="Acidic residues" evidence="3">
    <location>
        <begin position="65"/>
        <end position="89"/>
    </location>
</feature>
<dbReference type="CDD" id="cd08690">
    <property type="entry name" value="C2_Freud-1"/>
    <property type="match status" value="1"/>
</dbReference>